<sequence>MRIANLSGRSVLVVPGQQLGEVGVIDVARRSGGRFGPDPQALYGDWAAFRAWADGADRTPDRILCPGPAFGPPVPDPRQIFAVGLNYGERSSEAGAPDDAIPPVFTKFPTSLAGAFATVELPTDTVDWEVELVLVLGTDAYRITEDRVADVVAGAMVGQDLTDRASQFVRPWPQFGLSKSYPGFAPTGPWLSTLDELGALDDLTLSCRIDGELMQRDSTASMRVGATRLIAELSQRVRLTAGDLVFTGSPGGVGHYRTPPRYLRPGNRLESEITGLGTQLVTLIPTTAL</sequence>
<evidence type="ECO:0000259" key="3">
    <source>
        <dbReference type="Pfam" id="PF01557"/>
    </source>
</evidence>
<reference evidence="5" key="1">
    <citation type="journal article" date="2019" name="Int. J. Syst. Evol. Microbiol.">
        <title>The Global Catalogue of Microorganisms (GCM) 10K type strain sequencing project: providing services to taxonomists for standard genome sequencing and annotation.</title>
        <authorList>
            <consortium name="The Broad Institute Genomics Platform"/>
            <consortium name="The Broad Institute Genome Sequencing Center for Infectious Disease"/>
            <person name="Wu L."/>
            <person name="Ma J."/>
        </authorList>
    </citation>
    <scope>NUCLEOTIDE SEQUENCE [LARGE SCALE GENOMIC DNA]</scope>
    <source>
        <strain evidence="5">JCM 17688</strain>
    </source>
</reference>
<evidence type="ECO:0000256" key="2">
    <source>
        <dbReference type="ARBA" id="ARBA00022723"/>
    </source>
</evidence>
<dbReference type="GO" id="GO:0016787">
    <property type="term" value="F:hydrolase activity"/>
    <property type="evidence" value="ECO:0007669"/>
    <property type="project" value="UniProtKB-KW"/>
</dbReference>
<protein>
    <submittedName>
        <fullName evidence="4">Fumarylacetoacetate hydrolase family protein</fullName>
    </submittedName>
</protein>
<dbReference type="InterPro" id="IPR051121">
    <property type="entry name" value="FAH"/>
</dbReference>
<comment type="caution">
    <text evidence="4">The sequence shown here is derived from an EMBL/GenBank/DDBJ whole genome shotgun (WGS) entry which is preliminary data.</text>
</comment>
<keyword evidence="4" id="KW-0378">Hydrolase</keyword>
<keyword evidence="2" id="KW-0479">Metal-binding</keyword>
<feature type="domain" description="Fumarylacetoacetase-like C-terminal" evidence="3">
    <location>
        <begin position="80"/>
        <end position="279"/>
    </location>
</feature>
<dbReference type="Gene3D" id="3.90.850.10">
    <property type="entry name" value="Fumarylacetoacetase-like, C-terminal domain"/>
    <property type="match status" value="1"/>
</dbReference>
<evidence type="ECO:0000313" key="4">
    <source>
        <dbReference type="EMBL" id="GAA4395586.1"/>
    </source>
</evidence>
<organism evidence="4 5">
    <name type="scientific">Tsukamurella soli</name>
    <dbReference type="NCBI Taxonomy" id="644556"/>
    <lineage>
        <taxon>Bacteria</taxon>
        <taxon>Bacillati</taxon>
        <taxon>Actinomycetota</taxon>
        <taxon>Actinomycetes</taxon>
        <taxon>Mycobacteriales</taxon>
        <taxon>Tsukamurellaceae</taxon>
        <taxon>Tsukamurella</taxon>
    </lineage>
</organism>
<dbReference type="Pfam" id="PF01557">
    <property type="entry name" value="FAA_hydrolase"/>
    <property type="match status" value="1"/>
</dbReference>
<dbReference type="SUPFAM" id="SSF56529">
    <property type="entry name" value="FAH"/>
    <property type="match status" value="1"/>
</dbReference>
<dbReference type="PANTHER" id="PTHR42796">
    <property type="entry name" value="FUMARYLACETOACETATE HYDROLASE DOMAIN-CONTAINING PROTEIN 2A-RELATED"/>
    <property type="match status" value="1"/>
</dbReference>
<gene>
    <name evidence="4" type="ORF">GCM10023147_28970</name>
</gene>
<dbReference type="EMBL" id="BAABFR010000044">
    <property type="protein sequence ID" value="GAA4395586.1"/>
    <property type="molecule type" value="Genomic_DNA"/>
</dbReference>
<evidence type="ECO:0000256" key="1">
    <source>
        <dbReference type="ARBA" id="ARBA00010211"/>
    </source>
</evidence>
<keyword evidence="5" id="KW-1185">Reference proteome</keyword>
<dbReference type="InterPro" id="IPR036663">
    <property type="entry name" value="Fumarylacetoacetase_C_sf"/>
</dbReference>
<dbReference type="Proteomes" id="UP001500635">
    <property type="component" value="Unassembled WGS sequence"/>
</dbReference>
<name>A0ABP8JSZ4_9ACTN</name>
<evidence type="ECO:0000313" key="5">
    <source>
        <dbReference type="Proteomes" id="UP001500635"/>
    </source>
</evidence>
<dbReference type="InterPro" id="IPR011234">
    <property type="entry name" value="Fumarylacetoacetase-like_C"/>
</dbReference>
<proteinExistence type="inferred from homology"/>
<comment type="similarity">
    <text evidence="1">Belongs to the FAH family.</text>
</comment>
<accession>A0ABP8JSZ4</accession>
<dbReference type="PANTHER" id="PTHR42796:SF4">
    <property type="entry name" value="FUMARYLACETOACETATE HYDROLASE DOMAIN-CONTAINING PROTEIN 2A"/>
    <property type="match status" value="1"/>
</dbReference>